<evidence type="ECO:0000256" key="8">
    <source>
        <dbReference type="HAMAP-Rule" id="MF_02113"/>
    </source>
</evidence>
<name>A0A2R6ATE8_9ARCH</name>
<organism evidence="9 10">
    <name type="scientific">Candidatus Marsarchaeota G2 archaeon OSP_D</name>
    <dbReference type="NCBI Taxonomy" id="1978157"/>
    <lineage>
        <taxon>Archaea</taxon>
        <taxon>Candidatus Marsarchaeota</taxon>
        <taxon>Candidatus Marsarchaeota group 2</taxon>
    </lineage>
</organism>
<keyword evidence="2 8" id="KW-0645">Protease</keyword>
<reference evidence="9 10" key="1">
    <citation type="submission" date="2017-04" db="EMBL/GenBank/DDBJ databases">
        <title>Novel microbial lineages endemic to geothermal iron-oxide mats fill important gaps in the evolutionary history of Archaea.</title>
        <authorList>
            <person name="Jay Z.J."/>
            <person name="Beam J.P."/>
            <person name="Dlakic M."/>
            <person name="Rusch D.B."/>
            <person name="Kozubal M.A."/>
            <person name="Inskeep W.P."/>
        </authorList>
    </citation>
    <scope>NUCLEOTIDE SEQUENCE [LARGE SCALE GENOMIC DNA]</scope>
    <source>
        <strain evidence="9">OSP_D</strain>
    </source>
</reference>
<feature type="propeptide" id="PRO_5015366072" description="Removed in mature form; by autocatalysis" evidence="8">
    <location>
        <begin position="1"/>
        <end position="10"/>
    </location>
</feature>
<keyword evidence="6 8" id="KW-0647">Proteasome</keyword>
<evidence type="ECO:0000313" key="9">
    <source>
        <dbReference type="EMBL" id="PSN89620.1"/>
    </source>
</evidence>
<dbReference type="InterPro" id="IPR029055">
    <property type="entry name" value="Ntn_hydrolases_N"/>
</dbReference>
<evidence type="ECO:0000256" key="4">
    <source>
        <dbReference type="ARBA" id="ARBA00022801"/>
    </source>
</evidence>
<dbReference type="Proteomes" id="UP000240322">
    <property type="component" value="Unassembled WGS sequence"/>
</dbReference>
<comment type="subcellular location">
    <subcellularLocation>
        <location evidence="8">Cytoplasm</location>
    </subcellularLocation>
</comment>
<dbReference type="InterPro" id="IPR001353">
    <property type="entry name" value="Proteasome_sua/b"/>
</dbReference>
<dbReference type="HAMAP" id="MF_02113_A">
    <property type="entry name" value="Proteasome_B_A"/>
    <property type="match status" value="1"/>
</dbReference>
<keyword evidence="4 8" id="KW-0378">Hydrolase</keyword>
<dbReference type="GO" id="GO:0004298">
    <property type="term" value="F:threonine-type endopeptidase activity"/>
    <property type="evidence" value="ECO:0007669"/>
    <property type="project" value="UniProtKB-UniRule"/>
</dbReference>
<feature type="active site" description="Nucleophile" evidence="8">
    <location>
        <position position="11"/>
    </location>
</feature>
<evidence type="ECO:0000256" key="1">
    <source>
        <dbReference type="ARBA" id="ARBA00022490"/>
    </source>
</evidence>
<keyword evidence="3 8" id="KW-0888">Threonine protease</keyword>
<dbReference type="EC" id="3.4.25.1" evidence="8"/>
<keyword evidence="1 8" id="KW-0963">Cytoplasm</keyword>
<comment type="caution">
    <text evidence="9">The sequence shown here is derived from an EMBL/GenBank/DDBJ whole genome shotgun (WGS) entry which is preliminary data.</text>
</comment>
<comment type="similarity">
    <text evidence="8">Belongs to the peptidase T1B family.</text>
</comment>
<gene>
    <name evidence="8" type="primary">psmB</name>
    <name evidence="9" type="ORF">B9Q03_08415</name>
</gene>
<evidence type="ECO:0000313" key="10">
    <source>
        <dbReference type="Proteomes" id="UP000240322"/>
    </source>
</evidence>
<dbReference type="EMBL" id="NEXE01000094">
    <property type="protein sequence ID" value="PSN89620.1"/>
    <property type="molecule type" value="Genomic_DNA"/>
</dbReference>
<evidence type="ECO:0000256" key="2">
    <source>
        <dbReference type="ARBA" id="ARBA00022670"/>
    </source>
</evidence>
<comment type="subunit">
    <text evidence="8">The 20S proteasome core is composed of 14 alpha and 14 beta subunits that assemble into four stacked heptameric rings, resulting in a barrel-shaped structure. The two inner rings, each composed of seven catalytic beta subunits, are sandwiched by two outer rings, each composed of seven alpha subunits. The catalytic chamber with the active sites is on the inside of the barrel. Has a gated structure, the ends of the cylinder being occluded by the N-termini of the alpha-subunits. Is capped at one or both ends by the proteasome regulatory ATPase, PAN.</text>
</comment>
<dbReference type="PANTHER" id="PTHR32194:SF0">
    <property type="entry name" value="ATP-DEPENDENT PROTEASE SUBUNIT HSLV"/>
    <property type="match status" value="1"/>
</dbReference>
<dbReference type="InterPro" id="IPR023333">
    <property type="entry name" value="Proteasome_suB-type"/>
</dbReference>
<evidence type="ECO:0000256" key="7">
    <source>
        <dbReference type="ARBA" id="ARBA00023145"/>
    </source>
</evidence>
<sequence length="210" mass="22556">MVNGFTPRKGTTTIGIKASDGVVLAADRRATAGYTVANKHVKKILTVTSYCAITIAGTVGEAFNLADRVRSEAYMYELRNNVRMGVKSIANYASLLINSKKFSVFPVQIIIGGYDSSPELFMIDFFGSLSAEDYVATGSGMHTALGSALNRLKPNLSLAEAIPIAIRSISAAMEWDTATGEGVDVVYADREGVKRMEEDEVAEYITGGHI</sequence>
<keyword evidence="5 8" id="KW-0068">Autocatalytic cleavage</keyword>
<comment type="function">
    <text evidence="8">Component of the proteasome core, a large protease complex with broad specificity involved in protein degradation.</text>
</comment>
<comment type="activity regulation">
    <text evidence="8">The formation of the proteasomal ATPase PAN-20S proteasome complex, via the docking of the C-termini of PAN into the intersubunit pockets in the alpha-rings, triggers opening of the gate for substrate entry. Interconversion between the open-gate and close-gate conformations leads to a dynamic regulation of the 20S proteasome proteolysis activity.</text>
</comment>
<dbReference type="InterPro" id="IPR019983">
    <property type="entry name" value="Pept_T1A_Psome_bsu_arc"/>
</dbReference>
<dbReference type="Pfam" id="PF00227">
    <property type="entry name" value="Proteasome"/>
    <property type="match status" value="1"/>
</dbReference>
<accession>A0A2R6ATE8</accession>
<keyword evidence="7 8" id="KW-0865">Zymogen</keyword>
<dbReference type="GO" id="GO:0010498">
    <property type="term" value="P:proteasomal protein catabolic process"/>
    <property type="evidence" value="ECO:0007669"/>
    <property type="project" value="UniProtKB-UniRule"/>
</dbReference>
<dbReference type="AlphaFoldDB" id="A0A2R6ATE8"/>
<dbReference type="SUPFAM" id="SSF56235">
    <property type="entry name" value="N-terminal nucleophile aminohydrolases (Ntn hydrolases)"/>
    <property type="match status" value="1"/>
</dbReference>
<proteinExistence type="inferred from homology"/>
<dbReference type="PROSITE" id="PS51476">
    <property type="entry name" value="PROTEASOME_BETA_2"/>
    <property type="match status" value="1"/>
</dbReference>
<dbReference type="GO" id="GO:0005737">
    <property type="term" value="C:cytoplasm"/>
    <property type="evidence" value="ECO:0007669"/>
    <property type="project" value="UniProtKB-SubCell"/>
</dbReference>
<protein>
    <recommendedName>
        <fullName evidence="8">Proteasome subunit beta</fullName>
        <ecNumber evidence="8">3.4.25.1</ecNumber>
    </recommendedName>
    <alternativeName>
        <fullName evidence="8">20S proteasome beta subunit</fullName>
    </alternativeName>
    <alternativeName>
        <fullName evidence="8">Proteasome core protein PsmB</fullName>
    </alternativeName>
</protein>
<evidence type="ECO:0000256" key="5">
    <source>
        <dbReference type="ARBA" id="ARBA00022813"/>
    </source>
</evidence>
<evidence type="ECO:0000256" key="6">
    <source>
        <dbReference type="ARBA" id="ARBA00022942"/>
    </source>
</evidence>
<feature type="chain" id="PRO_5023363223" description="Proteasome subunit beta" evidence="8">
    <location>
        <begin position="11"/>
        <end position="210"/>
    </location>
</feature>
<dbReference type="Gene3D" id="3.60.20.10">
    <property type="entry name" value="Glutamine Phosphoribosylpyrophosphate, subunit 1, domain 1"/>
    <property type="match status" value="1"/>
</dbReference>
<comment type="catalytic activity">
    <reaction evidence="8">
        <text>Cleavage of peptide bonds with very broad specificity.</text>
        <dbReference type="EC" id="3.4.25.1"/>
    </reaction>
</comment>
<evidence type="ECO:0000256" key="3">
    <source>
        <dbReference type="ARBA" id="ARBA00022698"/>
    </source>
</evidence>
<dbReference type="PANTHER" id="PTHR32194">
    <property type="entry name" value="METALLOPROTEASE TLDD"/>
    <property type="match status" value="1"/>
</dbReference>
<dbReference type="GO" id="GO:0019774">
    <property type="term" value="C:proteasome core complex, beta-subunit complex"/>
    <property type="evidence" value="ECO:0007669"/>
    <property type="project" value="UniProtKB-UniRule"/>
</dbReference>